<evidence type="ECO:0000313" key="5">
    <source>
        <dbReference type="Proteomes" id="UP000005309"/>
    </source>
</evidence>
<dbReference type="PROSITE" id="PS51677">
    <property type="entry name" value="NODB"/>
    <property type="match status" value="1"/>
</dbReference>
<dbReference type="Proteomes" id="UP000005309">
    <property type="component" value="Unassembled WGS sequence"/>
</dbReference>
<dbReference type="Gene3D" id="3.20.20.370">
    <property type="entry name" value="Glycoside hydrolase/deacetylase"/>
    <property type="match status" value="1"/>
</dbReference>
<dbReference type="InterPro" id="IPR011330">
    <property type="entry name" value="Glyco_hydro/deAcase_b/a-brl"/>
</dbReference>
<evidence type="ECO:0000256" key="2">
    <source>
        <dbReference type="ARBA" id="ARBA00022729"/>
    </source>
</evidence>
<accession>C4V5M9</accession>
<dbReference type="eggNOG" id="COG0726">
    <property type="taxonomic scope" value="Bacteria"/>
</dbReference>
<dbReference type="Pfam" id="PF01522">
    <property type="entry name" value="Polysacc_deac_1"/>
    <property type="match status" value="1"/>
</dbReference>
<dbReference type="AlphaFoldDB" id="C4V5M9"/>
<dbReference type="PANTHER" id="PTHR34216:SF3">
    <property type="entry name" value="POLY-BETA-1,6-N-ACETYL-D-GLUCOSAMINE N-DEACETYLASE"/>
    <property type="match status" value="1"/>
</dbReference>
<protein>
    <submittedName>
        <fullName evidence="4">Polysaccharide deacetylase</fullName>
    </submittedName>
</protein>
<keyword evidence="2" id="KW-0732">Signal</keyword>
<dbReference type="STRING" id="638302.HMPREF0908_1823"/>
<comment type="subcellular location">
    <subcellularLocation>
        <location evidence="1">Secreted</location>
    </subcellularLocation>
</comment>
<keyword evidence="5" id="KW-1185">Reference proteome</keyword>
<organism evidence="4 5">
    <name type="scientific">Selenomonas flueggei ATCC 43531</name>
    <dbReference type="NCBI Taxonomy" id="638302"/>
    <lineage>
        <taxon>Bacteria</taxon>
        <taxon>Bacillati</taxon>
        <taxon>Bacillota</taxon>
        <taxon>Negativicutes</taxon>
        <taxon>Selenomonadales</taxon>
        <taxon>Selenomonadaceae</taxon>
        <taxon>Selenomonas</taxon>
    </lineage>
</organism>
<sequence length="279" mass="31532">MKFPRWLLIPIVLILLCFAAAVLLMCTSPGVPVLNYHQVEDKDGNPLTLYCDQFDQQMAYLAEEGYHTITLDEMMDAAESGAPLPAKPVVITLDDGYVDNYEYAYPILKKYGFKATIFLINDFTGVYPNYLTWEQIHEMQDSGLINFESHTMTHANLSELTSRDELRHEIADSRVALSEKLGREISYIAYPGGRVTNDVEEITRAAGYRGGFTVHYGLSTPTEGAYQMDRIPIFGCNTHTMTRFKLRVAFAPLIAPFEDLRLDLRAWGLSLIANYLPIP</sequence>
<gene>
    <name evidence="4" type="ORF">HMPREF0908_1823</name>
</gene>
<dbReference type="GO" id="GO:0016810">
    <property type="term" value="F:hydrolase activity, acting on carbon-nitrogen (but not peptide) bonds"/>
    <property type="evidence" value="ECO:0007669"/>
    <property type="project" value="InterPro"/>
</dbReference>
<dbReference type="SUPFAM" id="SSF88713">
    <property type="entry name" value="Glycoside hydrolase/deacetylase"/>
    <property type="match status" value="1"/>
</dbReference>
<evidence type="ECO:0000256" key="1">
    <source>
        <dbReference type="ARBA" id="ARBA00004613"/>
    </source>
</evidence>
<dbReference type="CDD" id="cd10918">
    <property type="entry name" value="CE4_NodB_like_5s_6s"/>
    <property type="match status" value="1"/>
</dbReference>
<dbReference type="EMBL" id="ACLA01000031">
    <property type="protein sequence ID" value="EEQ47894.1"/>
    <property type="molecule type" value="Genomic_DNA"/>
</dbReference>
<evidence type="ECO:0000259" key="3">
    <source>
        <dbReference type="PROSITE" id="PS51677"/>
    </source>
</evidence>
<proteinExistence type="predicted"/>
<dbReference type="RefSeq" id="WP_006690950.1">
    <property type="nucleotide sequence ID" value="NZ_GG694008.1"/>
</dbReference>
<dbReference type="GO" id="GO:0005975">
    <property type="term" value="P:carbohydrate metabolic process"/>
    <property type="evidence" value="ECO:0007669"/>
    <property type="project" value="InterPro"/>
</dbReference>
<evidence type="ECO:0000313" key="4">
    <source>
        <dbReference type="EMBL" id="EEQ47894.1"/>
    </source>
</evidence>
<comment type="caution">
    <text evidence="4">The sequence shown here is derived from an EMBL/GenBank/DDBJ whole genome shotgun (WGS) entry which is preliminary data.</text>
</comment>
<dbReference type="OrthoDB" id="9778320at2"/>
<reference evidence="4 5" key="1">
    <citation type="submission" date="2009-04" db="EMBL/GenBank/DDBJ databases">
        <authorList>
            <person name="Qin X."/>
            <person name="Bachman B."/>
            <person name="Battles P."/>
            <person name="Bell A."/>
            <person name="Bess C."/>
            <person name="Bickham C."/>
            <person name="Chaboub L."/>
            <person name="Chen D."/>
            <person name="Coyle M."/>
            <person name="Deiros D.R."/>
            <person name="Dinh H."/>
            <person name="Forbes L."/>
            <person name="Fowler G."/>
            <person name="Francisco L."/>
            <person name="Fu Q."/>
            <person name="Gubbala S."/>
            <person name="Hale W."/>
            <person name="Han Y."/>
            <person name="Hemphill L."/>
            <person name="Highlander S.K."/>
            <person name="Hirani K."/>
            <person name="Hogues M."/>
            <person name="Jackson L."/>
            <person name="Jakkamsetti A."/>
            <person name="Javaid M."/>
            <person name="Jiang H."/>
            <person name="Korchina V."/>
            <person name="Kovar C."/>
            <person name="Lara F."/>
            <person name="Lee S."/>
            <person name="Mata R."/>
            <person name="Mathew T."/>
            <person name="Moen C."/>
            <person name="Morales K."/>
            <person name="Munidasa M."/>
            <person name="Nazareth L."/>
            <person name="Ngo R."/>
            <person name="Nguyen L."/>
            <person name="Okwuonu G."/>
            <person name="Ongeri F."/>
            <person name="Patil S."/>
            <person name="Petrosino J."/>
            <person name="Pham C."/>
            <person name="Pham P."/>
            <person name="Pu L.-L."/>
            <person name="Puazo M."/>
            <person name="Raj R."/>
            <person name="Reid J."/>
            <person name="Rouhana J."/>
            <person name="Saada N."/>
            <person name="Shang Y."/>
            <person name="Simmons D."/>
            <person name="Thornton R."/>
            <person name="Warren J."/>
            <person name="Weissenberger G."/>
            <person name="Zhang J."/>
            <person name="Zhang L."/>
            <person name="Zhou C."/>
            <person name="Zhu D."/>
            <person name="Muzny D."/>
            <person name="Worley K."/>
            <person name="Gibbs R."/>
        </authorList>
    </citation>
    <scope>NUCLEOTIDE SEQUENCE [LARGE SCALE GENOMIC DNA]</scope>
    <source>
        <strain evidence="4 5">ATCC 43531</strain>
    </source>
</reference>
<dbReference type="InterPro" id="IPR002509">
    <property type="entry name" value="NODB_dom"/>
</dbReference>
<dbReference type="InterPro" id="IPR051398">
    <property type="entry name" value="Polysacch_Deacetylase"/>
</dbReference>
<dbReference type="HOGENOM" id="CLU_030024_5_0_9"/>
<feature type="domain" description="NodB homology" evidence="3">
    <location>
        <begin position="87"/>
        <end position="279"/>
    </location>
</feature>
<name>C4V5M9_9FIRM</name>
<dbReference type="PANTHER" id="PTHR34216">
    <property type="match status" value="1"/>
</dbReference>
<dbReference type="GO" id="GO:0005576">
    <property type="term" value="C:extracellular region"/>
    <property type="evidence" value="ECO:0007669"/>
    <property type="project" value="UniProtKB-SubCell"/>
</dbReference>